<name>A0AAX4HSN9_9BACT</name>
<dbReference type="SUPFAM" id="SSF55486">
    <property type="entry name" value="Metalloproteases ('zincins'), catalytic domain"/>
    <property type="match status" value="1"/>
</dbReference>
<dbReference type="GO" id="GO:0006508">
    <property type="term" value="P:proteolysis"/>
    <property type="evidence" value="ECO:0007669"/>
    <property type="project" value="UniProtKB-KW"/>
</dbReference>
<gene>
    <name evidence="7" type="ORF">SOO65_06545</name>
</gene>
<dbReference type="GO" id="GO:0004222">
    <property type="term" value="F:metalloendopeptidase activity"/>
    <property type="evidence" value="ECO:0007669"/>
    <property type="project" value="InterPro"/>
</dbReference>
<keyword evidence="7" id="KW-0482">Metalloprotease</keyword>
<keyword evidence="1" id="KW-0645">Protease</keyword>
<dbReference type="InterPro" id="IPR024079">
    <property type="entry name" value="MetalloPept_cat_dom_sf"/>
</dbReference>
<dbReference type="PANTHER" id="PTHR10201">
    <property type="entry name" value="MATRIX METALLOPROTEINASE"/>
    <property type="match status" value="1"/>
</dbReference>
<dbReference type="Gene3D" id="3.40.390.10">
    <property type="entry name" value="Collagenase (Catalytic Domain)"/>
    <property type="match status" value="1"/>
</dbReference>
<sequence length="277" mass="29280">MKFILGLILTIGTAHAYTLNNNFGASFKDNNVKVRIAGNTICNPANAGVTPSELEDMIKPAVDKFWNQVPTSALVLDASGASEAINNINQGRLCSPTDQDCIDDGNADPDGLIPPVTDIIIACNSNPLNFGSNNVLAVTIPNKFSGKKIVGAVILINDFAPTFAALSHSDKVSVIAHEIGHAIGLGHSKDSAALMYYRTVSLRTNLGQDDVDGVTYLYPMHVDAFGLSGGLLGSCGTIQNVGGKDDEPPSNPPFVQMGITLAVMILIAEMMRLLKRS</sequence>
<evidence type="ECO:0000256" key="4">
    <source>
        <dbReference type="ARBA" id="ARBA00022833"/>
    </source>
</evidence>
<reference evidence="7 8" key="1">
    <citation type="submission" date="2023-11" db="EMBL/GenBank/DDBJ databases">
        <title>Peredibacter starrii A3.12.</title>
        <authorList>
            <person name="Mitchell R.J."/>
        </authorList>
    </citation>
    <scope>NUCLEOTIDE SEQUENCE [LARGE SCALE GENOMIC DNA]</scope>
    <source>
        <strain evidence="7 8">A3.12</strain>
    </source>
</reference>
<dbReference type="EC" id="3.4.24.-" evidence="7"/>
<dbReference type="Proteomes" id="UP001324634">
    <property type="component" value="Chromosome"/>
</dbReference>
<organism evidence="7 8">
    <name type="scientific">Peredibacter starrii</name>
    <dbReference type="NCBI Taxonomy" id="28202"/>
    <lineage>
        <taxon>Bacteria</taxon>
        <taxon>Pseudomonadati</taxon>
        <taxon>Bdellovibrionota</taxon>
        <taxon>Bacteriovoracia</taxon>
        <taxon>Bacteriovoracales</taxon>
        <taxon>Bacteriovoracaceae</taxon>
        <taxon>Peredibacter</taxon>
    </lineage>
</organism>
<dbReference type="GO" id="GO:0030198">
    <property type="term" value="P:extracellular matrix organization"/>
    <property type="evidence" value="ECO:0007669"/>
    <property type="project" value="TreeGrafter"/>
</dbReference>
<dbReference type="Pfam" id="PF00413">
    <property type="entry name" value="Peptidase_M10"/>
    <property type="match status" value="1"/>
</dbReference>
<dbReference type="KEGG" id="psti:SOO65_06545"/>
<keyword evidence="4" id="KW-0862">Zinc</keyword>
<dbReference type="GO" id="GO:0030574">
    <property type="term" value="P:collagen catabolic process"/>
    <property type="evidence" value="ECO:0007669"/>
    <property type="project" value="TreeGrafter"/>
</dbReference>
<keyword evidence="8" id="KW-1185">Reference proteome</keyword>
<protein>
    <submittedName>
        <fullName evidence="7">Matrixin family metalloprotease</fullName>
        <ecNumber evidence="7">3.4.24.-</ecNumber>
    </submittedName>
</protein>
<dbReference type="AlphaFoldDB" id="A0AAX4HSN9"/>
<evidence type="ECO:0000313" key="8">
    <source>
        <dbReference type="Proteomes" id="UP001324634"/>
    </source>
</evidence>
<keyword evidence="2" id="KW-0479">Metal-binding</keyword>
<feature type="signal peptide" evidence="5">
    <location>
        <begin position="1"/>
        <end position="16"/>
    </location>
</feature>
<evidence type="ECO:0000256" key="5">
    <source>
        <dbReference type="SAM" id="SignalP"/>
    </source>
</evidence>
<keyword evidence="3 7" id="KW-0378">Hydrolase</keyword>
<dbReference type="PRINTS" id="PR00138">
    <property type="entry name" value="MATRIXIN"/>
</dbReference>
<proteinExistence type="predicted"/>
<keyword evidence="5" id="KW-0732">Signal</keyword>
<dbReference type="GO" id="GO:0031012">
    <property type="term" value="C:extracellular matrix"/>
    <property type="evidence" value="ECO:0007669"/>
    <property type="project" value="InterPro"/>
</dbReference>
<dbReference type="InterPro" id="IPR021190">
    <property type="entry name" value="Pept_M10A"/>
</dbReference>
<evidence type="ECO:0000259" key="6">
    <source>
        <dbReference type="Pfam" id="PF00413"/>
    </source>
</evidence>
<accession>A0AAX4HSN9</accession>
<dbReference type="InterPro" id="IPR001818">
    <property type="entry name" value="Pept_M10_metallopeptidase"/>
</dbReference>
<evidence type="ECO:0000256" key="2">
    <source>
        <dbReference type="ARBA" id="ARBA00022723"/>
    </source>
</evidence>
<feature type="domain" description="Peptidase M10 metallopeptidase" evidence="6">
    <location>
        <begin position="167"/>
        <end position="218"/>
    </location>
</feature>
<evidence type="ECO:0000256" key="3">
    <source>
        <dbReference type="ARBA" id="ARBA00022801"/>
    </source>
</evidence>
<evidence type="ECO:0000256" key="1">
    <source>
        <dbReference type="ARBA" id="ARBA00022670"/>
    </source>
</evidence>
<evidence type="ECO:0000313" key="7">
    <source>
        <dbReference type="EMBL" id="WPU66400.1"/>
    </source>
</evidence>
<dbReference type="EMBL" id="CP139487">
    <property type="protein sequence ID" value="WPU66400.1"/>
    <property type="molecule type" value="Genomic_DNA"/>
</dbReference>
<dbReference type="PANTHER" id="PTHR10201:SF268">
    <property type="entry name" value="PEPTIDASE METALLOPEPTIDASE DOMAIN-CONTAINING PROTEIN"/>
    <property type="match status" value="1"/>
</dbReference>
<dbReference type="RefSeq" id="WP_321398569.1">
    <property type="nucleotide sequence ID" value="NZ_CP139487.1"/>
</dbReference>
<dbReference type="GO" id="GO:0008270">
    <property type="term" value="F:zinc ion binding"/>
    <property type="evidence" value="ECO:0007669"/>
    <property type="project" value="InterPro"/>
</dbReference>
<feature type="chain" id="PRO_5043455599" evidence="5">
    <location>
        <begin position="17"/>
        <end position="277"/>
    </location>
</feature>